<gene>
    <name evidence="2" type="ORF">ACE1B6_24015</name>
</gene>
<dbReference type="EMBL" id="JBHFNS010000087">
    <property type="protein sequence ID" value="MFB2938324.1"/>
    <property type="molecule type" value="Genomic_DNA"/>
</dbReference>
<accession>A0ABV4YJF5</accession>
<evidence type="ECO:0000313" key="2">
    <source>
        <dbReference type="EMBL" id="MFB2938324.1"/>
    </source>
</evidence>
<dbReference type="EC" id="3.1.-.-" evidence="2"/>
<proteinExistence type="predicted"/>
<dbReference type="Proteomes" id="UP001576776">
    <property type="component" value="Unassembled WGS sequence"/>
</dbReference>
<feature type="domain" description="HNH nuclease" evidence="1">
    <location>
        <begin position="48"/>
        <end position="93"/>
    </location>
</feature>
<dbReference type="Pfam" id="PF13392">
    <property type="entry name" value="HNH_3"/>
    <property type="match status" value="1"/>
</dbReference>
<dbReference type="RefSeq" id="WP_413259805.1">
    <property type="nucleotide sequence ID" value="NZ_JBHFNS010000087.1"/>
</dbReference>
<name>A0ABV4YJF5_9CYAN</name>
<dbReference type="InterPro" id="IPR044925">
    <property type="entry name" value="His-Me_finger_sf"/>
</dbReference>
<dbReference type="GO" id="GO:0016787">
    <property type="term" value="F:hydrolase activity"/>
    <property type="evidence" value="ECO:0007669"/>
    <property type="project" value="UniProtKB-KW"/>
</dbReference>
<keyword evidence="2" id="KW-0378">Hydrolase</keyword>
<dbReference type="GO" id="GO:0004519">
    <property type="term" value="F:endonuclease activity"/>
    <property type="evidence" value="ECO:0007669"/>
    <property type="project" value="UniProtKB-KW"/>
</dbReference>
<keyword evidence="3" id="KW-1185">Reference proteome</keyword>
<keyword evidence="2" id="KW-0255">Endonuclease</keyword>
<dbReference type="Gene3D" id="3.90.75.20">
    <property type="match status" value="1"/>
</dbReference>
<dbReference type="InterPro" id="IPR003615">
    <property type="entry name" value="HNH_nuc"/>
</dbReference>
<dbReference type="SUPFAM" id="SSF54060">
    <property type="entry name" value="His-Me finger endonucleases"/>
    <property type="match status" value="1"/>
</dbReference>
<comment type="caution">
    <text evidence="2">The sequence shown here is derived from an EMBL/GenBank/DDBJ whole genome shotgun (WGS) entry which is preliminary data.</text>
</comment>
<organism evidence="2 3">
    <name type="scientific">Floridaenema fluviatile BLCC-F154</name>
    <dbReference type="NCBI Taxonomy" id="3153640"/>
    <lineage>
        <taxon>Bacteria</taxon>
        <taxon>Bacillati</taxon>
        <taxon>Cyanobacteriota</taxon>
        <taxon>Cyanophyceae</taxon>
        <taxon>Oscillatoriophycideae</taxon>
        <taxon>Aerosakkonematales</taxon>
        <taxon>Aerosakkonemataceae</taxon>
        <taxon>Floridanema</taxon>
        <taxon>Floridanema fluviatile</taxon>
    </lineage>
</organism>
<reference evidence="2 3" key="1">
    <citation type="submission" date="2024-09" db="EMBL/GenBank/DDBJ databases">
        <title>Floridaenema gen nov. (Aerosakkonemataceae, Aerosakkonematales ord. nov., Cyanobacteria) from benthic tropical and subtropical fresh waters, with the description of four new species.</title>
        <authorList>
            <person name="Moretto J.A."/>
            <person name="Berthold D.E."/>
            <person name="Lefler F.W."/>
            <person name="Huang I.-S."/>
            <person name="Laughinghouse H. IV."/>
        </authorList>
    </citation>
    <scope>NUCLEOTIDE SEQUENCE [LARGE SCALE GENOMIC DNA]</scope>
    <source>
        <strain evidence="2 3">BLCC-F154</strain>
    </source>
</reference>
<protein>
    <submittedName>
        <fullName evidence="2">HNH endonuclease signature motif containing protein</fullName>
        <ecNumber evidence="2">3.1.-.-</ecNumber>
    </submittedName>
</protein>
<keyword evidence="2" id="KW-0540">Nuclease</keyword>
<evidence type="ECO:0000259" key="1">
    <source>
        <dbReference type="Pfam" id="PF13392"/>
    </source>
</evidence>
<sequence>MEYEEYYTVQAKNGEFYISPEDKPVEDMCRWSIRGDGYVLGSINGKTKLLHRLIMERTLGRMIKSGYVVDHINGVRSDNRRENLREVTASENGKNKPGCYVYIPCSESETMFRTQKLTLKTRKTSSQKLIDIKKEIRAENVGNKTKIGIENIKPNPASRTCTAQVIKLKSEKPFSYYQLASDTGKDVRRFISLDEISEEIENVILLLNAFFKTYTDTAFILKTSEGVLLDSETVENFLGYVYDHTQNGTSTLCTSLLLLNMALDELASTISG</sequence>
<evidence type="ECO:0000313" key="3">
    <source>
        <dbReference type="Proteomes" id="UP001576776"/>
    </source>
</evidence>